<evidence type="ECO:0000256" key="1">
    <source>
        <dbReference type="SAM" id="MobiDB-lite"/>
    </source>
</evidence>
<sequence length="131" mass="13275">SSSISNHHTLHNHNHNHHMNGLKAASNNNNTSCLLPNSTAALSTALTSAATAAAAAVAMPPYNMSDAPLTAHTVQATAGTASGGILPATAALGGLGAAAMAANLAESFTLLHQQAHQHFRDILYAAHLLGR</sequence>
<proteinExistence type="evidence at transcript level"/>
<evidence type="ECO:0000313" key="2">
    <source>
        <dbReference type="EMBL" id="JAB88097.1"/>
    </source>
</evidence>
<dbReference type="EMBL" id="GAMC01018458">
    <property type="protein sequence ID" value="JAB88097.1"/>
    <property type="molecule type" value="mRNA"/>
</dbReference>
<organism evidence="2">
    <name type="scientific">Ceratitis capitata</name>
    <name type="common">Mediterranean fruit fly</name>
    <name type="synonym">Tephritis capitata</name>
    <dbReference type="NCBI Taxonomy" id="7213"/>
    <lineage>
        <taxon>Eukaryota</taxon>
        <taxon>Metazoa</taxon>
        <taxon>Ecdysozoa</taxon>
        <taxon>Arthropoda</taxon>
        <taxon>Hexapoda</taxon>
        <taxon>Insecta</taxon>
        <taxon>Pterygota</taxon>
        <taxon>Neoptera</taxon>
        <taxon>Endopterygota</taxon>
        <taxon>Diptera</taxon>
        <taxon>Brachycera</taxon>
        <taxon>Muscomorpha</taxon>
        <taxon>Tephritoidea</taxon>
        <taxon>Tephritidae</taxon>
        <taxon>Ceratitis</taxon>
        <taxon>Ceratitis</taxon>
    </lineage>
</organism>
<reference evidence="2" key="2">
    <citation type="journal article" date="2014" name="BMC Genomics">
        <title>A genomic perspective to assessing quality of mass-reared SIT flies used in Mediterranean fruit fly (Ceratitis capitata) eradication in California.</title>
        <authorList>
            <person name="Calla B."/>
            <person name="Hall B."/>
            <person name="Hou S."/>
            <person name="Geib S.M."/>
        </authorList>
    </citation>
    <scope>NUCLEOTIDE SEQUENCE</scope>
</reference>
<feature type="compositionally biased region" description="Basic residues" evidence="1">
    <location>
        <begin position="8"/>
        <end position="20"/>
    </location>
</feature>
<dbReference type="AlphaFoldDB" id="W8APY6"/>
<feature type="region of interest" description="Disordered" evidence="1">
    <location>
        <begin position="1"/>
        <end position="24"/>
    </location>
</feature>
<reference evidence="2" key="1">
    <citation type="submission" date="2013-07" db="EMBL/GenBank/DDBJ databases">
        <authorList>
            <person name="Geib S."/>
        </authorList>
    </citation>
    <scope>NUCLEOTIDE SEQUENCE</scope>
</reference>
<name>W8APY6_CERCA</name>
<accession>W8APY6</accession>
<feature type="non-terminal residue" evidence="2">
    <location>
        <position position="131"/>
    </location>
</feature>
<protein>
    <submittedName>
        <fullName evidence="2">Uncharacterized protein</fullName>
    </submittedName>
</protein>
<feature type="non-terminal residue" evidence="2">
    <location>
        <position position="1"/>
    </location>
</feature>